<protein>
    <submittedName>
        <fullName evidence="1">Uncharacterized protein</fullName>
    </submittedName>
</protein>
<evidence type="ECO:0000313" key="1">
    <source>
        <dbReference type="EMBL" id="AEG72731.1"/>
    </source>
</evidence>
<dbReference type="EMBL" id="CP002808">
    <property type="protein sequence ID" value="AEG72731.1"/>
    <property type="molecule type" value="Genomic_DNA"/>
</dbReference>
<reference key="2">
    <citation type="submission" date="2011-05" db="EMBL/GenBank/DDBJ databases">
        <title>The Genome of Mycoplasma haemofelis Strain Ohio2, a pathogenic hemoplasma of the cat.</title>
        <authorList>
            <person name="Santos A.P."/>
            <person name="Guimaraes A.M.S."/>
            <person name="SanMiguel P.J."/>
            <person name="Martin S.W."/>
            <person name="Messick J.B."/>
        </authorList>
    </citation>
    <scope>NUCLEOTIDE SEQUENCE</scope>
    <source>
        <strain>Ohio2</strain>
    </source>
</reference>
<sequence>MDPLKAALTTAGIGGVGLGTYGLYNYGASSNERKENIGTRLVDEKFELLNNSHTDHWQTSLNKYKEKRASESQSIDEAKLKSLCAGILSKDKNSEEDYKTARRYCVVPQNVSTRLSKLSFKVLNATGETHKTHWEKLATTYVTQGKGDKQIESLSLETADTQKTNWSQLRDKCKIVIDKDHWEDNFDSYLEKAKMWCIESSSHD</sequence>
<dbReference type="BioCyc" id="MHAE859194:G1GR7-447-MONOMER"/>
<dbReference type="AlphaFoldDB" id="F6FHJ2"/>
<proteinExistence type="predicted"/>
<dbReference type="KEGG" id="mhf:MHF_0455"/>
<evidence type="ECO:0000313" key="2">
    <source>
        <dbReference type="Proteomes" id="UP000007952"/>
    </source>
</evidence>
<dbReference type="Proteomes" id="UP000007952">
    <property type="component" value="Chromosome"/>
</dbReference>
<name>F6FHJ2_MYCHI</name>
<dbReference type="HOGENOM" id="CLU_098620_3_0_14"/>
<gene>
    <name evidence="1" type="ordered locus">MHF_0455</name>
</gene>
<accession>F6FHJ2</accession>
<organism evidence="1 2">
    <name type="scientific">Mycoplasma haemofelis (strain Ohio2)</name>
    <dbReference type="NCBI Taxonomy" id="859194"/>
    <lineage>
        <taxon>Bacteria</taxon>
        <taxon>Bacillati</taxon>
        <taxon>Mycoplasmatota</taxon>
        <taxon>Mollicutes</taxon>
        <taxon>Mycoplasmataceae</taxon>
        <taxon>Mycoplasma</taxon>
    </lineage>
</organism>
<dbReference type="STRING" id="859194.MHF_0455"/>
<reference evidence="1 2" key="1">
    <citation type="journal article" date="2011" name="J. Bacteriol.">
        <title>Complete genome sequences of two hemotropic Mycoplasmas, Mycoplasma haemofelis strain Ohio2 and Mycoplasma suis strain Illinois.</title>
        <authorList>
            <person name="Messick J.B."/>
            <person name="Santos A.P."/>
            <person name="Guimaraes A.M."/>
        </authorList>
    </citation>
    <scope>NUCLEOTIDE SEQUENCE [LARGE SCALE GENOMIC DNA]</scope>
    <source>
        <strain evidence="1 2">Ohio2</strain>
    </source>
</reference>